<gene>
    <name evidence="1" type="ORF">H8F21_15030</name>
</gene>
<dbReference type="RefSeq" id="WP_203584800.1">
    <property type="nucleotide sequence ID" value="NZ_JACOPV010000009.1"/>
</dbReference>
<name>A0ABS2BZ28_9PSED</name>
<evidence type="ECO:0000313" key="2">
    <source>
        <dbReference type="Proteomes" id="UP000745663"/>
    </source>
</evidence>
<keyword evidence="2" id="KW-1185">Reference proteome</keyword>
<dbReference type="Proteomes" id="UP000745663">
    <property type="component" value="Unassembled WGS sequence"/>
</dbReference>
<comment type="caution">
    <text evidence="1">The sequence shown here is derived from an EMBL/GenBank/DDBJ whole genome shotgun (WGS) entry which is preliminary data.</text>
</comment>
<proteinExistence type="predicted"/>
<dbReference type="EMBL" id="JACOPV010000009">
    <property type="protein sequence ID" value="MBM5458878.1"/>
    <property type="molecule type" value="Genomic_DNA"/>
</dbReference>
<sequence length="76" mass="8418">MSKFPQPPELKDGTYKARCKESTQLKAAINGHSQVWPEADLTIREGWASFSKDGIVVWKCNSGYASLHFKVTATAC</sequence>
<organism evidence="1 2">
    <name type="scientific">Pseudomonas arcuscaelestis</name>
    <dbReference type="NCBI Taxonomy" id="2710591"/>
    <lineage>
        <taxon>Bacteria</taxon>
        <taxon>Pseudomonadati</taxon>
        <taxon>Pseudomonadota</taxon>
        <taxon>Gammaproteobacteria</taxon>
        <taxon>Pseudomonadales</taxon>
        <taxon>Pseudomonadaceae</taxon>
        <taxon>Pseudomonas</taxon>
    </lineage>
</organism>
<accession>A0ABS2BZ28</accession>
<protein>
    <submittedName>
        <fullName evidence="1">Uncharacterized protein</fullName>
    </submittedName>
</protein>
<reference evidence="1 2" key="1">
    <citation type="submission" date="2020-08" db="EMBL/GenBank/DDBJ databases">
        <title>Description of novel Pseudomonas species.</title>
        <authorList>
            <person name="Duman M."/>
            <person name="Mulet M."/>
            <person name="Altun S."/>
            <person name="Saticioglu I.B."/>
            <person name="Lalucat J."/>
            <person name="Garcia-Valdes E."/>
        </authorList>
    </citation>
    <scope>NUCLEOTIDE SEQUENCE [LARGE SCALE GENOMIC DNA]</scope>
    <source>
        <strain evidence="1 2">P66</strain>
    </source>
</reference>
<evidence type="ECO:0000313" key="1">
    <source>
        <dbReference type="EMBL" id="MBM5458878.1"/>
    </source>
</evidence>